<feature type="region of interest" description="Disordered" evidence="2">
    <location>
        <begin position="89"/>
        <end position="126"/>
    </location>
</feature>
<comment type="caution">
    <text evidence="4">The sequence shown here is derived from an EMBL/GenBank/DDBJ whole genome shotgun (WGS) entry which is preliminary data.</text>
</comment>
<sequence length="178" mass="19326">MVIVMTGKLPLSLLPIFSRTWTSNWLLLLPPTSGPLTMVYAGTVCVYEDIPPAKAQAILLLASGISRGDSYRTSYTNYRSARIMIKSGPPTPSVSRLPLSNAERAAAAPAPATSSRPAKACRRSQAELPFARKSSLTRFLEKRKERVEEKAVVASKDTTSSIEPPPKRLCLASSLHQS</sequence>
<dbReference type="GO" id="GO:0009611">
    <property type="term" value="P:response to wounding"/>
    <property type="evidence" value="ECO:0007669"/>
    <property type="project" value="TreeGrafter"/>
</dbReference>
<comment type="similarity">
    <text evidence="1">Belongs to the TIFY/JAZ family.</text>
</comment>
<name>A0A9D4ZHL3_ADICA</name>
<dbReference type="GO" id="GO:0031347">
    <property type="term" value="P:regulation of defense response"/>
    <property type="evidence" value="ECO:0007669"/>
    <property type="project" value="TreeGrafter"/>
</dbReference>
<evidence type="ECO:0000256" key="2">
    <source>
        <dbReference type="SAM" id="MobiDB-lite"/>
    </source>
</evidence>
<dbReference type="Proteomes" id="UP000886520">
    <property type="component" value="Chromosome 11"/>
</dbReference>
<dbReference type="PROSITE" id="PS51320">
    <property type="entry name" value="TIFY"/>
    <property type="match status" value="1"/>
</dbReference>
<protein>
    <recommendedName>
        <fullName evidence="3">Tify domain-containing protein</fullName>
    </recommendedName>
</protein>
<dbReference type="OrthoDB" id="1937734at2759"/>
<evidence type="ECO:0000313" key="5">
    <source>
        <dbReference type="Proteomes" id="UP000886520"/>
    </source>
</evidence>
<dbReference type="InterPro" id="IPR018467">
    <property type="entry name" value="CCT_CS"/>
</dbReference>
<dbReference type="InterPro" id="IPR040390">
    <property type="entry name" value="TIFY/JAZ"/>
</dbReference>
<evidence type="ECO:0000259" key="3">
    <source>
        <dbReference type="PROSITE" id="PS51320"/>
    </source>
</evidence>
<organism evidence="4 5">
    <name type="scientific">Adiantum capillus-veneris</name>
    <name type="common">Maidenhair fern</name>
    <dbReference type="NCBI Taxonomy" id="13818"/>
    <lineage>
        <taxon>Eukaryota</taxon>
        <taxon>Viridiplantae</taxon>
        <taxon>Streptophyta</taxon>
        <taxon>Embryophyta</taxon>
        <taxon>Tracheophyta</taxon>
        <taxon>Polypodiopsida</taxon>
        <taxon>Polypodiidae</taxon>
        <taxon>Polypodiales</taxon>
        <taxon>Pteridineae</taxon>
        <taxon>Pteridaceae</taxon>
        <taxon>Vittarioideae</taxon>
        <taxon>Adiantum</taxon>
    </lineage>
</organism>
<evidence type="ECO:0000313" key="4">
    <source>
        <dbReference type="EMBL" id="KAI5073375.1"/>
    </source>
</evidence>
<dbReference type="PANTHER" id="PTHR33077">
    <property type="entry name" value="PROTEIN TIFY 4A-RELATED-RELATED"/>
    <property type="match status" value="1"/>
</dbReference>
<dbReference type="InterPro" id="IPR010399">
    <property type="entry name" value="Tify_dom"/>
</dbReference>
<reference evidence="4" key="1">
    <citation type="submission" date="2021-01" db="EMBL/GenBank/DDBJ databases">
        <title>Adiantum capillus-veneris genome.</title>
        <authorList>
            <person name="Fang Y."/>
            <person name="Liao Q."/>
        </authorList>
    </citation>
    <scope>NUCLEOTIDE SEQUENCE</scope>
    <source>
        <strain evidence="4">H3</strain>
        <tissue evidence="4">Leaf</tissue>
    </source>
</reference>
<feature type="domain" description="Tify" evidence="3">
    <location>
        <begin position="29"/>
        <end position="64"/>
    </location>
</feature>
<dbReference type="SMART" id="SM00979">
    <property type="entry name" value="TIFY"/>
    <property type="match status" value="1"/>
</dbReference>
<feature type="compositionally biased region" description="Low complexity" evidence="2">
    <location>
        <begin position="102"/>
        <end position="118"/>
    </location>
</feature>
<dbReference type="AlphaFoldDB" id="A0A9D4ZHL3"/>
<feature type="region of interest" description="Disordered" evidence="2">
    <location>
        <begin position="144"/>
        <end position="178"/>
    </location>
</feature>
<proteinExistence type="inferred from homology"/>
<dbReference type="GO" id="GO:2000022">
    <property type="term" value="P:regulation of jasmonic acid mediated signaling pathway"/>
    <property type="evidence" value="ECO:0007669"/>
    <property type="project" value="TreeGrafter"/>
</dbReference>
<gene>
    <name evidence="4" type="ORF">GOP47_0011388</name>
</gene>
<dbReference type="Pfam" id="PF09425">
    <property type="entry name" value="Jas_motif"/>
    <property type="match status" value="1"/>
</dbReference>
<keyword evidence="5" id="KW-1185">Reference proteome</keyword>
<dbReference type="Pfam" id="PF06200">
    <property type="entry name" value="tify"/>
    <property type="match status" value="1"/>
</dbReference>
<dbReference type="PANTHER" id="PTHR33077:SF60">
    <property type="entry name" value="TIFY DOMAIN-CONTAINING PROTEIN"/>
    <property type="match status" value="1"/>
</dbReference>
<accession>A0A9D4ZHL3</accession>
<dbReference type="GO" id="GO:0005634">
    <property type="term" value="C:nucleus"/>
    <property type="evidence" value="ECO:0007669"/>
    <property type="project" value="TreeGrafter"/>
</dbReference>
<dbReference type="EMBL" id="JABFUD020000011">
    <property type="protein sequence ID" value="KAI5073375.1"/>
    <property type="molecule type" value="Genomic_DNA"/>
</dbReference>
<evidence type="ECO:0000256" key="1">
    <source>
        <dbReference type="ARBA" id="ARBA00008614"/>
    </source>
</evidence>